<gene>
    <name evidence="2" type="ORF">EWM64_g6763</name>
</gene>
<feature type="region of interest" description="Disordered" evidence="1">
    <location>
        <begin position="152"/>
        <end position="177"/>
    </location>
</feature>
<feature type="compositionally biased region" description="Basic residues" evidence="1">
    <location>
        <begin position="391"/>
        <end position="401"/>
    </location>
</feature>
<keyword evidence="3" id="KW-1185">Reference proteome</keyword>
<dbReference type="Proteomes" id="UP000298061">
    <property type="component" value="Unassembled WGS sequence"/>
</dbReference>
<dbReference type="STRING" id="135208.A0A4Y9ZTU7"/>
<feature type="region of interest" description="Disordered" evidence="1">
    <location>
        <begin position="91"/>
        <end position="120"/>
    </location>
</feature>
<organism evidence="2 3">
    <name type="scientific">Hericium alpestre</name>
    <dbReference type="NCBI Taxonomy" id="135208"/>
    <lineage>
        <taxon>Eukaryota</taxon>
        <taxon>Fungi</taxon>
        <taxon>Dikarya</taxon>
        <taxon>Basidiomycota</taxon>
        <taxon>Agaricomycotina</taxon>
        <taxon>Agaricomycetes</taxon>
        <taxon>Russulales</taxon>
        <taxon>Hericiaceae</taxon>
        <taxon>Hericium</taxon>
    </lineage>
</organism>
<reference evidence="2 3" key="1">
    <citation type="submission" date="2019-02" db="EMBL/GenBank/DDBJ databases">
        <title>Genome sequencing of the rare red list fungi Hericium alpestre (H. flagellum).</title>
        <authorList>
            <person name="Buettner E."/>
            <person name="Kellner H."/>
        </authorList>
    </citation>
    <scope>NUCLEOTIDE SEQUENCE [LARGE SCALE GENOMIC DNA]</scope>
    <source>
        <strain evidence="2 3">DSM 108284</strain>
    </source>
</reference>
<feature type="compositionally biased region" description="Basic and acidic residues" evidence="1">
    <location>
        <begin position="107"/>
        <end position="120"/>
    </location>
</feature>
<protein>
    <recommendedName>
        <fullName evidence="4">PWWP domain-containing protein</fullName>
    </recommendedName>
</protein>
<accession>A0A4Y9ZTU7</accession>
<evidence type="ECO:0000256" key="1">
    <source>
        <dbReference type="SAM" id="MobiDB-lite"/>
    </source>
</evidence>
<evidence type="ECO:0000313" key="3">
    <source>
        <dbReference type="Proteomes" id="UP000298061"/>
    </source>
</evidence>
<name>A0A4Y9ZTU7_9AGAM</name>
<comment type="caution">
    <text evidence="2">The sequence shown here is derived from an EMBL/GenBank/DDBJ whole genome shotgun (WGS) entry which is preliminary data.</text>
</comment>
<evidence type="ECO:0008006" key="4">
    <source>
        <dbReference type="Google" id="ProtNLM"/>
    </source>
</evidence>
<feature type="region of interest" description="Disordered" evidence="1">
    <location>
        <begin position="370"/>
        <end position="401"/>
    </location>
</feature>
<feature type="compositionally biased region" description="Acidic residues" evidence="1">
    <location>
        <begin position="91"/>
        <end position="106"/>
    </location>
</feature>
<proteinExistence type="predicted"/>
<sequence>MNGVAFWMPPPPDPFLTIPGELILAVERKRKTEYWPARIEEYVPPTKPSAKQKYRVRFLDDKTVDLERECFFTSTERGFATCKVGVFESAVDQDENDAESESEDDRGESPEPKLPPPKRERFCDLSMREQFAYAKPVVHAILNDSFGPARERHSGFVQGGASRQKLKKQGTGKGDLSSQEVTQLGNLINRWVLRDDRHATKITEEELAVFSAEDAPMIPGEASETHRQAVADAPVTESFIRPNSPAPSVLTELADVNTAPHLIDRSTHLERQVEPPPPSQTTVSTVSTLGSEWADTYCSLVLLHEVVLQILLWRNEKRKALELLEPEEEERLHRVALGLSEERDWVPMVMNMRRTQVKILEAKKAKASSLDALWKGDEPPKAPESAGGTRSRPRRQSSVRH</sequence>
<evidence type="ECO:0000313" key="2">
    <source>
        <dbReference type="EMBL" id="TFY77251.1"/>
    </source>
</evidence>
<dbReference type="EMBL" id="SFCI01000963">
    <property type="protein sequence ID" value="TFY77251.1"/>
    <property type="molecule type" value="Genomic_DNA"/>
</dbReference>
<dbReference type="OrthoDB" id="2505887at2759"/>
<dbReference type="AlphaFoldDB" id="A0A4Y9ZTU7"/>